<comment type="subcellular location">
    <subcellularLocation>
        <location evidence="2 11">Cytoplasm</location>
    </subcellularLocation>
</comment>
<dbReference type="AlphaFoldDB" id="A0A8J9Y7H9"/>
<keyword evidence="5 11" id="KW-0489">Methyltransferase</keyword>
<organism evidence="13 14">
    <name type="scientific">Brenthis ino</name>
    <name type="common">lesser marbled fritillary</name>
    <dbReference type="NCBI Taxonomy" id="405034"/>
    <lineage>
        <taxon>Eukaryota</taxon>
        <taxon>Metazoa</taxon>
        <taxon>Ecdysozoa</taxon>
        <taxon>Arthropoda</taxon>
        <taxon>Hexapoda</taxon>
        <taxon>Insecta</taxon>
        <taxon>Pterygota</taxon>
        <taxon>Neoptera</taxon>
        <taxon>Endopterygota</taxon>
        <taxon>Lepidoptera</taxon>
        <taxon>Glossata</taxon>
        <taxon>Ditrysia</taxon>
        <taxon>Papilionoidea</taxon>
        <taxon>Nymphalidae</taxon>
        <taxon>Heliconiinae</taxon>
        <taxon>Argynnini</taxon>
        <taxon>Brenthis</taxon>
    </lineage>
</organism>
<dbReference type="GO" id="GO:0008270">
    <property type="term" value="F:zinc ion binding"/>
    <property type="evidence" value="ECO:0007669"/>
    <property type="project" value="UniProtKB-KW"/>
</dbReference>
<keyword evidence="10" id="KW-0862">Zinc</keyword>
<accession>A0A8J9Y7H9</accession>
<evidence type="ECO:0000256" key="10">
    <source>
        <dbReference type="PROSITE-ProRule" id="PRU00723"/>
    </source>
</evidence>
<dbReference type="EMBL" id="OV170223">
    <property type="protein sequence ID" value="CAH0721869.1"/>
    <property type="molecule type" value="Genomic_DNA"/>
</dbReference>
<dbReference type="Proteomes" id="UP000838878">
    <property type="component" value="Chromosome 3"/>
</dbReference>
<keyword evidence="6 11" id="KW-0808">Transferase</keyword>
<proteinExistence type="inferred from homology"/>
<evidence type="ECO:0000256" key="3">
    <source>
        <dbReference type="ARBA" id="ARBA00009056"/>
    </source>
</evidence>
<dbReference type="GO" id="GO:0141101">
    <property type="term" value="F:tRNA(Ser) (uridine(44)-2'-O-)-methyltransferase activity"/>
    <property type="evidence" value="ECO:0007669"/>
    <property type="project" value="UniProtKB-EC"/>
</dbReference>
<evidence type="ECO:0000313" key="14">
    <source>
        <dbReference type="Proteomes" id="UP000838878"/>
    </source>
</evidence>
<dbReference type="SUPFAM" id="SSF53335">
    <property type="entry name" value="S-adenosyl-L-methionine-dependent methyltransferases"/>
    <property type="match status" value="1"/>
</dbReference>
<feature type="domain" description="C3H1-type" evidence="12">
    <location>
        <begin position="546"/>
        <end position="576"/>
    </location>
</feature>
<protein>
    <recommendedName>
        <fullName evidence="11">tRNA (uracil-O(2)-)-methyltransferase</fullName>
        <ecNumber evidence="11">2.1.1.211</ecNumber>
    </recommendedName>
</protein>
<keyword evidence="7 11" id="KW-0949">S-adenosyl-L-methionine</keyword>
<evidence type="ECO:0000256" key="11">
    <source>
        <dbReference type="RuleBase" id="RU368004"/>
    </source>
</evidence>
<evidence type="ECO:0000256" key="8">
    <source>
        <dbReference type="ARBA" id="ARBA00022694"/>
    </source>
</evidence>
<dbReference type="PROSITE" id="PS50103">
    <property type="entry name" value="ZF_C3H1"/>
    <property type="match status" value="1"/>
</dbReference>
<dbReference type="Pfam" id="PF07757">
    <property type="entry name" value="AdoMet_MTase"/>
    <property type="match status" value="1"/>
</dbReference>
<dbReference type="OrthoDB" id="10047021at2759"/>
<keyword evidence="14" id="KW-1185">Reference proteome</keyword>
<dbReference type="InterPro" id="IPR011671">
    <property type="entry name" value="tRNA_uracil_MeTrfase"/>
</dbReference>
<dbReference type="EC" id="2.1.1.211" evidence="11"/>
<sequence>MEDWTDRKSKTISDQKFWQSINILITKSHVVNKRLWGSTILKKHYIKTKNCGWDDNFEKYELKIVTNTEEFLNELSQKNNFQITDHAAELEIMLLELLPKSYFESHAFQMICINKLKKKVTFYDITPQQLAQKLCPTFPYSFLLKDNEIILISPDNTMKSYFWLKDTVLPQLIKWSEELSTKPVPICSESLALVGNEKYYTKYNLLKMKYGKEMVKIWPESTDPLKFVYEDVAIATYLLLLWEDYSHPQTFADIGCGNGLLVYILIMEGHTGFGVDVRKRKIWDMYPDKVELKEYTITPLNIDIFSKVDWVIGNHSDELTPWIPVIAAKSSYNCKFFLLPCCAYNFDGTKYRRKDSSKSQYTEYLQHIKELCEYCGFETQVDRLKIPSTKRICFVGQTRSYNENEHINKITLIQDLVNEDIGLGKDATNLSDFKTREAIEKVKNCTQIDKSTIDIIVKQITNFLLEDCNLEQNWSRGKKAEINELVQLISPDNLKILKSECGGLQTLLKNNHSIFEVRNGTVQLRYPRTVDEMMKNKRKKNNETLKIKVKQCWFYKNHPQGCPLENSLCSFLHENQ</sequence>
<dbReference type="InterPro" id="IPR000571">
    <property type="entry name" value="Znf_CCCH"/>
</dbReference>
<evidence type="ECO:0000256" key="7">
    <source>
        <dbReference type="ARBA" id="ARBA00022691"/>
    </source>
</evidence>
<comment type="function">
    <text evidence="11">Adenosyl-L-methionine (AdoMet)-dependent tRNA (uracil-O(2)-)-methyltransferase.</text>
</comment>
<evidence type="ECO:0000256" key="2">
    <source>
        <dbReference type="ARBA" id="ARBA00004496"/>
    </source>
</evidence>
<comment type="catalytic activity">
    <reaction evidence="9 11">
        <text>uridine(44) in tRNA(Ser) + S-adenosyl-L-methionine = 2'-O-methyluridine(44) in tRNA(Ser) + S-adenosyl-L-homocysteine + H(+)</text>
        <dbReference type="Rhea" id="RHEA:43100"/>
        <dbReference type="Rhea" id="RHEA-COMP:10339"/>
        <dbReference type="Rhea" id="RHEA-COMP:10340"/>
        <dbReference type="ChEBI" id="CHEBI:15378"/>
        <dbReference type="ChEBI" id="CHEBI:57856"/>
        <dbReference type="ChEBI" id="CHEBI:59789"/>
        <dbReference type="ChEBI" id="CHEBI:65315"/>
        <dbReference type="ChEBI" id="CHEBI:74478"/>
        <dbReference type="EC" id="2.1.1.211"/>
    </reaction>
</comment>
<evidence type="ECO:0000256" key="4">
    <source>
        <dbReference type="ARBA" id="ARBA00022490"/>
    </source>
</evidence>
<evidence type="ECO:0000256" key="9">
    <source>
        <dbReference type="ARBA" id="ARBA00047957"/>
    </source>
</evidence>
<comment type="similarity">
    <text evidence="3 11">Belongs to the TRM44 family.</text>
</comment>
<comment type="function">
    <text evidence="1">Probable adenosyl-L-methionine (AdoMet)-dependent tRNA (uracil-O(2)-)-methyltransferase.</text>
</comment>
<keyword evidence="4 11" id="KW-0963">Cytoplasm</keyword>
<keyword evidence="8 11" id="KW-0819">tRNA processing</keyword>
<evidence type="ECO:0000256" key="5">
    <source>
        <dbReference type="ARBA" id="ARBA00022603"/>
    </source>
</evidence>
<reference evidence="13" key="1">
    <citation type="submission" date="2021-12" db="EMBL/GenBank/DDBJ databases">
        <authorList>
            <person name="Martin H S."/>
        </authorList>
    </citation>
    <scope>NUCLEOTIDE SEQUENCE</scope>
</reference>
<evidence type="ECO:0000259" key="12">
    <source>
        <dbReference type="PROSITE" id="PS50103"/>
    </source>
</evidence>
<evidence type="ECO:0000256" key="1">
    <source>
        <dbReference type="ARBA" id="ARBA00002778"/>
    </source>
</evidence>
<dbReference type="GO" id="GO:0005737">
    <property type="term" value="C:cytoplasm"/>
    <property type="evidence" value="ECO:0007669"/>
    <property type="project" value="UniProtKB-SubCell"/>
</dbReference>
<evidence type="ECO:0000256" key="6">
    <source>
        <dbReference type="ARBA" id="ARBA00022679"/>
    </source>
</evidence>
<dbReference type="PANTHER" id="PTHR21210:SF0">
    <property type="entry name" value="TRNA (URACIL-O(2)-)-METHYLTRANSFERASE-RELATED"/>
    <property type="match status" value="1"/>
</dbReference>
<dbReference type="PANTHER" id="PTHR21210">
    <property type="entry name" value="TRNA (URACIL-O(2)-)-METHYLTRANSFERASE-RELATED"/>
    <property type="match status" value="1"/>
</dbReference>
<name>A0A8J9Y7H9_9NEOP</name>
<keyword evidence="10" id="KW-0863">Zinc-finger</keyword>
<keyword evidence="10" id="KW-0479">Metal-binding</keyword>
<evidence type="ECO:0000313" key="13">
    <source>
        <dbReference type="EMBL" id="CAH0721869.1"/>
    </source>
</evidence>
<dbReference type="GO" id="GO:0030488">
    <property type="term" value="P:tRNA methylation"/>
    <property type="evidence" value="ECO:0007669"/>
    <property type="project" value="UniProtKB-UniRule"/>
</dbReference>
<dbReference type="InterPro" id="IPR029063">
    <property type="entry name" value="SAM-dependent_MTases_sf"/>
</dbReference>
<feature type="non-terminal residue" evidence="13">
    <location>
        <position position="576"/>
    </location>
</feature>
<gene>
    <name evidence="13" type="ORF">BINO364_LOCUS7908</name>
</gene>
<feature type="zinc finger region" description="C3H1-type" evidence="10">
    <location>
        <begin position="546"/>
        <end position="576"/>
    </location>
</feature>